<dbReference type="RefSeq" id="WP_179633386.1">
    <property type="nucleotide sequence ID" value="NZ_JACCFH010000001.1"/>
</dbReference>
<keyword evidence="5 8" id="KW-0812">Transmembrane</keyword>
<gene>
    <name evidence="9" type="ORF">BDD16_001488</name>
</gene>
<reference evidence="9 10" key="1">
    <citation type="submission" date="2020-07" db="EMBL/GenBank/DDBJ databases">
        <title>Genomic Encyclopedia of Archaeal and Bacterial Type Strains, Phase II (KMG-II): from individual species to whole genera.</title>
        <authorList>
            <person name="Goeker M."/>
        </authorList>
    </citation>
    <scope>NUCLEOTIDE SEQUENCE [LARGE SCALE GENOMIC DNA]</scope>
    <source>
        <strain evidence="9 10">DSM 21226</strain>
    </source>
</reference>
<feature type="transmembrane region" description="Helical" evidence="8">
    <location>
        <begin position="203"/>
        <end position="227"/>
    </location>
</feature>
<evidence type="ECO:0000256" key="4">
    <source>
        <dbReference type="ARBA" id="ARBA00022475"/>
    </source>
</evidence>
<sequence>MLLRILSILFPLFAITAVGFVVGRRLKPDLSHANRLNMDVCTPALVFGALASKEFHLDQYLPLLGAAFLVIAGSGLVGWAVARLAGIDPKTLVPPMMFNNCGNLGLPLAVLAFGADALAPAVVLFTLSNLLQFSFGTWLLDHHARLATAWRSPSVLAAFAGLAVGVAGVALWPPLLVAIRMVGEIAVPLMLLALGVRMAESRITAIGFGVFGAALRPAAGMALAWVAARLIALPPREEALLLVFGALPPAVLNYMLAERYGQEPDKVASMVLIGNLATVVFMPLALAVALGVALPP</sequence>
<keyword evidence="4" id="KW-1003">Cell membrane</keyword>
<dbReference type="PANTHER" id="PTHR36838:SF1">
    <property type="entry name" value="SLR1864 PROTEIN"/>
    <property type="match status" value="1"/>
</dbReference>
<protein>
    <recommendedName>
        <fullName evidence="11">AEC family transporter</fullName>
    </recommendedName>
</protein>
<dbReference type="InterPro" id="IPR004776">
    <property type="entry name" value="Mem_transp_PIN-like"/>
</dbReference>
<feature type="transmembrane region" description="Helical" evidence="8">
    <location>
        <begin position="121"/>
        <end position="140"/>
    </location>
</feature>
<dbReference type="GO" id="GO:0005886">
    <property type="term" value="C:plasma membrane"/>
    <property type="evidence" value="ECO:0007669"/>
    <property type="project" value="UniProtKB-SubCell"/>
</dbReference>
<dbReference type="GO" id="GO:0055085">
    <property type="term" value="P:transmembrane transport"/>
    <property type="evidence" value="ECO:0007669"/>
    <property type="project" value="InterPro"/>
</dbReference>
<feature type="transmembrane region" description="Helical" evidence="8">
    <location>
        <begin position="239"/>
        <end position="257"/>
    </location>
</feature>
<organism evidence="9 10">
    <name type="scientific">Sphaerotilus montanus</name>
    <dbReference type="NCBI Taxonomy" id="522889"/>
    <lineage>
        <taxon>Bacteria</taxon>
        <taxon>Pseudomonadati</taxon>
        <taxon>Pseudomonadota</taxon>
        <taxon>Betaproteobacteria</taxon>
        <taxon>Burkholderiales</taxon>
        <taxon>Sphaerotilaceae</taxon>
        <taxon>Sphaerotilus</taxon>
    </lineage>
</organism>
<feature type="transmembrane region" description="Helical" evidence="8">
    <location>
        <begin position="269"/>
        <end position="294"/>
    </location>
</feature>
<evidence type="ECO:0000313" key="10">
    <source>
        <dbReference type="Proteomes" id="UP000518288"/>
    </source>
</evidence>
<feature type="transmembrane region" description="Helical" evidence="8">
    <location>
        <begin position="178"/>
        <end position="196"/>
    </location>
</feature>
<comment type="similarity">
    <text evidence="2">Belongs to the auxin efflux carrier (TC 2.A.69) family.</text>
</comment>
<dbReference type="InterPro" id="IPR038770">
    <property type="entry name" value="Na+/solute_symporter_sf"/>
</dbReference>
<evidence type="ECO:0000256" key="7">
    <source>
        <dbReference type="ARBA" id="ARBA00023136"/>
    </source>
</evidence>
<evidence type="ECO:0000256" key="6">
    <source>
        <dbReference type="ARBA" id="ARBA00022989"/>
    </source>
</evidence>
<comment type="caution">
    <text evidence="9">The sequence shown here is derived from an EMBL/GenBank/DDBJ whole genome shotgun (WGS) entry which is preliminary data.</text>
</comment>
<dbReference type="EMBL" id="JACCFH010000001">
    <property type="protein sequence ID" value="NYG32502.1"/>
    <property type="molecule type" value="Genomic_DNA"/>
</dbReference>
<dbReference type="AlphaFoldDB" id="A0A7Y9U6A5"/>
<proteinExistence type="inferred from homology"/>
<evidence type="ECO:0000256" key="8">
    <source>
        <dbReference type="SAM" id="Phobius"/>
    </source>
</evidence>
<evidence type="ECO:0000256" key="2">
    <source>
        <dbReference type="ARBA" id="ARBA00010145"/>
    </source>
</evidence>
<name>A0A7Y9U6A5_9BURK</name>
<feature type="transmembrane region" description="Helical" evidence="8">
    <location>
        <begin position="60"/>
        <end position="85"/>
    </location>
</feature>
<dbReference type="Proteomes" id="UP000518288">
    <property type="component" value="Unassembled WGS sequence"/>
</dbReference>
<feature type="transmembrane region" description="Helical" evidence="8">
    <location>
        <begin position="152"/>
        <end position="172"/>
    </location>
</feature>
<keyword evidence="3" id="KW-0813">Transport</keyword>
<keyword evidence="10" id="KW-1185">Reference proteome</keyword>
<keyword evidence="7 8" id="KW-0472">Membrane</keyword>
<evidence type="ECO:0000256" key="5">
    <source>
        <dbReference type="ARBA" id="ARBA00022692"/>
    </source>
</evidence>
<comment type="subcellular location">
    <subcellularLocation>
        <location evidence="1">Cell membrane</location>
        <topology evidence="1">Multi-pass membrane protein</topology>
    </subcellularLocation>
</comment>
<dbReference type="Pfam" id="PF03547">
    <property type="entry name" value="Mem_trans"/>
    <property type="match status" value="1"/>
</dbReference>
<accession>A0A7Y9U6A5</accession>
<evidence type="ECO:0000313" key="9">
    <source>
        <dbReference type="EMBL" id="NYG32502.1"/>
    </source>
</evidence>
<evidence type="ECO:0008006" key="11">
    <source>
        <dbReference type="Google" id="ProtNLM"/>
    </source>
</evidence>
<evidence type="ECO:0000256" key="1">
    <source>
        <dbReference type="ARBA" id="ARBA00004651"/>
    </source>
</evidence>
<evidence type="ECO:0000256" key="3">
    <source>
        <dbReference type="ARBA" id="ARBA00022448"/>
    </source>
</evidence>
<keyword evidence="6 8" id="KW-1133">Transmembrane helix</keyword>
<dbReference type="PANTHER" id="PTHR36838">
    <property type="entry name" value="AUXIN EFFLUX CARRIER FAMILY PROTEIN"/>
    <property type="match status" value="1"/>
</dbReference>
<dbReference type="Gene3D" id="1.20.1530.20">
    <property type="match status" value="2"/>
</dbReference>